<feature type="region of interest" description="Disordered" evidence="1">
    <location>
        <begin position="1"/>
        <end position="20"/>
    </location>
</feature>
<accession>E3FKR6</accession>
<feature type="compositionally biased region" description="Basic and acidic residues" evidence="1">
    <location>
        <begin position="53"/>
        <end position="63"/>
    </location>
</feature>
<dbReference type="STRING" id="378806.STAUR_1430"/>
<dbReference type="KEGG" id="sur:STAUR_1430"/>
<name>E3FKR6_STIAD</name>
<reference evidence="2 3" key="1">
    <citation type="journal article" date="2011" name="Mol. Biol. Evol.">
        <title>Comparative genomic analysis of fruiting body formation in Myxococcales.</title>
        <authorList>
            <person name="Huntley S."/>
            <person name="Hamann N."/>
            <person name="Wegener-Feldbrugge S."/>
            <person name="Treuner-Lange A."/>
            <person name="Kube M."/>
            <person name="Reinhardt R."/>
            <person name="Klages S."/>
            <person name="Muller R."/>
            <person name="Ronning C.M."/>
            <person name="Nierman W.C."/>
            <person name="Sogaard-Andersen L."/>
        </authorList>
    </citation>
    <scope>NUCLEOTIDE SEQUENCE [LARGE SCALE GENOMIC DNA]</scope>
    <source>
        <strain evidence="2 3">DW4/3-1</strain>
    </source>
</reference>
<proteinExistence type="predicted"/>
<gene>
    <name evidence="2" type="ordered locus">STAUR_1430</name>
</gene>
<sequence length="63" mass="7041">MRGHQKNRRAEEERVHVAGQDSTVMRAPVIEAQRIRAQLAQSRHAGATGPPRNRHEGALHLLS</sequence>
<evidence type="ECO:0000313" key="3">
    <source>
        <dbReference type="Proteomes" id="UP000001351"/>
    </source>
</evidence>
<feature type="region of interest" description="Disordered" evidence="1">
    <location>
        <begin position="38"/>
        <end position="63"/>
    </location>
</feature>
<dbReference type="AlphaFoldDB" id="E3FKR6"/>
<evidence type="ECO:0000313" key="2">
    <source>
        <dbReference type="EMBL" id="ADO69234.1"/>
    </source>
</evidence>
<keyword evidence="3" id="KW-1185">Reference proteome</keyword>
<organism evidence="2 3">
    <name type="scientific">Stigmatella aurantiaca (strain DW4/3-1)</name>
    <dbReference type="NCBI Taxonomy" id="378806"/>
    <lineage>
        <taxon>Bacteria</taxon>
        <taxon>Pseudomonadati</taxon>
        <taxon>Myxococcota</taxon>
        <taxon>Myxococcia</taxon>
        <taxon>Myxococcales</taxon>
        <taxon>Cystobacterineae</taxon>
        <taxon>Archangiaceae</taxon>
        <taxon>Stigmatella</taxon>
    </lineage>
</organism>
<dbReference type="EMBL" id="CP002271">
    <property type="protein sequence ID" value="ADO69234.1"/>
    <property type="molecule type" value="Genomic_DNA"/>
</dbReference>
<evidence type="ECO:0000256" key="1">
    <source>
        <dbReference type="SAM" id="MobiDB-lite"/>
    </source>
</evidence>
<protein>
    <submittedName>
        <fullName evidence="2">Uncharacterized protein</fullName>
    </submittedName>
</protein>
<dbReference type="Proteomes" id="UP000001351">
    <property type="component" value="Chromosome"/>
</dbReference>
<dbReference type="HOGENOM" id="CLU_2883762_0_0_7"/>